<evidence type="ECO:0000256" key="1">
    <source>
        <dbReference type="ARBA" id="ARBA00022553"/>
    </source>
</evidence>
<feature type="modified residue" description="4-aspartylphosphate" evidence="2">
    <location>
        <position position="56"/>
    </location>
</feature>
<sequence>MTHILLVDDEPEVLNALTRILRKDYQITSYNCASEALEAIKNNLNTDEQFDLIISDIRMPHMDGIELLSHINKIAPQMSRVLLSGYADMELCQSAIPNKIAQIILSKPWDNFEIKTVINLLLELAHLKQENLLLKNTQSSTL</sequence>
<reference evidence="4 5" key="1">
    <citation type="submission" date="2016-10" db="EMBL/GenBank/DDBJ databases">
        <authorList>
            <person name="de Groot N.N."/>
        </authorList>
    </citation>
    <scope>NUCLEOTIDE SEQUENCE [LARGE SCALE GENOMIC DNA]</scope>
    <source>
        <strain evidence="4 5">DSM 6059</strain>
    </source>
</reference>
<dbReference type="SMART" id="SM00448">
    <property type="entry name" value="REC"/>
    <property type="match status" value="1"/>
</dbReference>
<evidence type="ECO:0000313" key="5">
    <source>
        <dbReference type="Proteomes" id="UP000198862"/>
    </source>
</evidence>
<dbReference type="Proteomes" id="UP000198862">
    <property type="component" value="Unassembled WGS sequence"/>
</dbReference>
<dbReference type="STRING" id="1123010.SAMN02745724_00366"/>
<dbReference type="AlphaFoldDB" id="A0A1I1ENL5"/>
<dbReference type="PROSITE" id="PS50110">
    <property type="entry name" value="RESPONSE_REGULATORY"/>
    <property type="match status" value="1"/>
</dbReference>
<dbReference type="SUPFAM" id="SSF52172">
    <property type="entry name" value="CheY-like"/>
    <property type="match status" value="1"/>
</dbReference>
<accession>A0A1I1ENL5</accession>
<dbReference type="GO" id="GO:0000160">
    <property type="term" value="P:phosphorelay signal transduction system"/>
    <property type="evidence" value="ECO:0007669"/>
    <property type="project" value="InterPro"/>
</dbReference>
<proteinExistence type="predicted"/>
<dbReference type="Gene3D" id="3.40.50.2300">
    <property type="match status" value="1"/>
</dbReference>
<keyword evidence="5" id="KW-1185">Reference proteome</keyword>
<feature type="domain" description="Response regulatory" evidence="3">
    <location>
        <begin position="3"/>
        <end position="122"/>
    </location>
</feature>
<name>A0A1I1ENL5_9GAMM</name>
<dbReference type="PANTHER" id="PTHR44591:SF19">
    <property type="entry name" value="TWO-COMPONENT RESPONSE REGULATOR-RELATED"/>
    <property type="match status" value="1"/>
</dbReference>
<evidence type="ECO:0000259" key="3">
    <source>
        <dbReference type="PROSITE" id="PS50110"/>
    </source>
</evidence>
<dbReference type="PANTHER" id="PTHR44591">
    <property type="entry name" value="STRESS RESPONSE REGULATOR PROTEIN 1"/>
    <property type="match status" value="1"/>
</dbReference>
<evidence type="ECO:0000313" key="4">
    <source>
        <dbReference type="EMBL" id="SFB88691.1"/>
    </source>
</evidence>
<evidence type="ECO:0000256" key="2">
    <source>
        <dbReference type="PROSITE-ProRule" id="PRU00169"/>
    </source>
</evidence>
<organism evidence="4 5">
    <name type="scientific">Pseudoalteromonas denitrificans DSM 6059</name>
    <dbReference type="NCBI Taxonomy" id="1123010"/>
    <lineage>
        <taxon>Bacteria</taxon>
        <taxon>Pseudomonadati</taxon>
        <taxon>Pseudomonadota</taxon>
        <taxon>Gammaproteobacteria</taxon>
        <taxon>Alteromonadales</taxon>
        <taxon>Pseudoalteromonadaceae</taxon>
        <taxon>Pseudoalteromonas</taxon>
    </lineage>
</organism>
<dbReference type="InterPro" id="IPR001789">
    <property type="entry name" value="Sig_transdc_resp-reg_receiver"/>
</dbReference>
<gene>
    <name evidence="4" type="ORF">SAMN02745724_00366</name>
</gene>
<dbReference type="InterPro" id="IPR050595">
    <property type="entry name" value="Bact_response_regulator"/>
</dbReference>
<keyword evidence="1 2" id="KW-0597">Phosphoprotein</keyword>
<dbReference type="OrthoDB" id="9802066at2"/>
<dbReference type="EMBL" id="FOLO01000002">
    <property type="protein sequence ID" value="SFB88691.1"/>
    <property type="molecule type" value="Genomic_DNA"/>
</dbReference>
<dbReference type="InterPro" id="IPR011006">
    <property type="entry name" value="CheY-like_superfamily"/>
</dbReference>
<protein>
    <submittedName>
        <fullName evidence="4">Response regulator receiver domain-containing protein</fullName>
    </submittedName>
</protein>
<dbReference type="Pfam" id="PF00072">
    <property type="entry name" value="Response_reg"/>
    <property type="match status" value="1"/>
</dbReference>
<dbReference type="RefSeq" id="WP_091979298.1">
    <property type="nucleotide sequence ID" value="NZ_FOLO01000002.1"/>
</dbReference>